<sequence length="145" mass="16510">MRQPTLKELRRFVEVEGWEDKDAKSGKSKGDHHRYVFTTPAGERLYTRISHGKDEIRSPKLFATILKDQLCIDEEQFWNAVDNGVKPKRPMPESIEERVGIDAKLARNLVNKVGMAEKDLVGLTQADAVKIWHDWLSSKQGPSAP</sequence>
<protein>
    <recommendedName>
        <fullName evidence="3">Type II toxin-antitoxin system HicA family toxin</fullName>
    </recommendedName>
</protein>
<dbReference type="EMBL" id="QJPH01000144">
    <property type="protein sequence ID" value="PZN84720.1"/>
    <property type="molecule type" value="Genomic_DNA"/>
</dbReference>
<comment type="caution">
    <text evidence="1">The sequence shown here is derived from an EMBL/GenBank/DDBJ whole genome shotgun (WGS) entry which is preliminary data.</text>
</comment>
<evidence type="ECO:0008006" key="3">
    <source>
        <dbReference type="Google" id="ProtNLM"/>
    </source>
</evidence>
<name>A0A2W4TBT8_9GAMM</name>
<accession>A0A2W4TBT8</accession>
<evidence type="ECO:0000313" key="2">
    <source>
        <dbReference type="Proteomes" id="UP000249396"/>
    </source>
</evidence>
<organism evidence="1 2">
    <name type="scientific">Candidatus Methylumidiphilus alinenensis</name>
    <dbReference type="NCBI Taxonomy" id="2202197"/>
    <lineage>
        <taxon>Bacteria</taxon>
        <taxon>Pseudomonadati</taxon>
        <taxon>Pseudomonadota</taxon>
        <taxon>Gammaproteobacteria</taxon>
        <taxon>Methylococcales</taxon>
        <taxon>Candidatus Methylumidiphilus</taxon>
    </lineage>
</organism>
<dbReference type="Proteomes" id="UP000249396">
    <property type="component" value="Unassembled WGS sequence"/>
</dbReference>
<gene>
    <name evidence="1" type="ORF">DM484_02460</name>
</gene>
<evidence type="ECO:0000313" key="1">
    <source>
        <dbReference type="EMBL" id="PZN84720.1"/>
    </source>
</evidence>
<dbReference type="AlphaFoldDB" id="A0A2W4TBT8"/>
<proteinExistence type="predicted"/>
<reference evidence="1 2" key="1">
    <citation type="journal article" date="2018" name="Aquat. Microb. Ecol.">
        <title>Gammaproteobacterial methanotrophs dominate.</title>
        <authorList>
            <person name="Rissanen A.J."/>
            <person name="Saarenheimo J."/>
            <person name="Tiirola M."/>
            <person name="Peura S."/>
            <person name="Aalto S.L."/>
            <person name="Karvinen A."/>
            <person name="Nykanen H."/>
        </authorList>
    </citation>
    <scope>NUCLEOTIDE SEQUENCE [LARGE SCALE GENOMIC DNA]</scope>
    <source>
        <strain evidence="1">AMbin10</strain>
    </source>
</reference>